<dbReference type="AlphaFoldDB" id="A0AA35UQK0"/>
<accession>A0AA35UQK0</accession>
<proteinExistence type="predicted"/>
<gene>
    <name evidence="1" type="ORF">MCNOR_1863</name>
</gene>
<organism evidence="1 2">
    <name type="scientific">Methylococcus capsulatus</name>
    <dbReference type="NCBI Taxonomy" id="414"/>
    <lineage>
        <taxon>Bacteria</taxon>
        <taxon>Pseudomonadati</taxon>
        <taxon>Pseudomonadota</taxon>
        <taxon>Gammaproteobacteria</taxon>
        <taxon>Methylococcales</taxon>
        <taxon>Methylococcaceae</taxon>
        <taxon>Methylococcus</taxon>
    </lineage>
</organism>
<evidence type="ECO:0000313" key="2">
    <source>
        <dbReference type="Proteomes" id="UP001158598"/>
    </source>
</evidence>
<dbReference type="Proteomes" id="UP001158598">
    <property type="component" value="Chromosome"/>
</dbReference>
<dbReference type="EMBL" id="OX458332">
    <property type="protein sequence ID" value="CAI8816784.1"/>
    <property type="molecule type" value="Genomic_DNA"/>
</dbReference>
<protein>
    <submittedName>
        <fullName evidence="1">Uncharacterized protein</fullName>
    </submittedName>
</protein>
<name>A0AA35UQK0_METCP</name>
<sequence length="82" mass="9253">MNDAENLAKLLGHLKPERFHAFMAEEFGLVMPELEKKKTKTEHRQVMESVLAALPVLERQRIEEVAEKIILLTDGAGQDVVA</sequence>
<dbReference type="RefSeq" id="WP_017364633.1">
    <property type="nucleotide sequence ID" value="NZ_OX458332.1"/>
</dbReference>
<evidence type="ECO:0000313" key="1">
    <source>
        <dbReference type="EMBL" id="CAI8816784.1"/>
    </source>
</evidence>
<reference evidence="1" key="1">
    <citation type="submission" date="2023-03" db="EMBL/GenBank/DDBJ databases">
        <authorList>
            <person name="Pearce D."/>
        </authorList>
    </citation>
    <scope>NUCLEOTIDE SEQUENCE</scope>
    <source>
        <strain evidence="1">Mc</strain>
    </source>
</reference>